<feature type="non-terminal residue" evidence="2">
    <location>
        <position position="1"/>
    </location>
</feature>
<comment type="caution">
    <text evidence="2">The sequence shown here is derived from an EMBL/GenBank/DDBJ whole genome shotgun (WGS) entry which is preliminary data.</text>
</comment>
<dbReference type="InParanoid" id="A0A1Q3BKF0"/>
<dbReference type="AlphaFoldDB" id="A0A1Q3BKF0"/>
<proteinExistence type="predicted"/>
<dbReference type="InterPro" id="IPR044861">
    <property type="entry name" value="IPNS-like_FE2OG_OXY"/>
</dbReference>
<gene>
    <name evidence="2" type="ORF">CFOL_v3_11815</name>
</gene>
<reference evidence="3" key="1">
    <citation type="submission" date="2016-04" db="EMBL/GenBank/DDBJ databases">
        <title>Cephalotus genome sequencing.</title>
        <authorList>
            <person name="Fukushima K."/>
            <person name="Hasebe M."/>
            <person name="Fang X."/>
        </authorList>
    </citation>
    <scope>NUCLEOTIDE SEQUENCE [LARGE SCALE GENOMIC DNA]</scope>
    <source>
        <strain evidence="3">cv. St1</strain>
    </source>
</reference>
<keyword evidence="3" id="KW-1185">Reference proteome</keyword>
<dbReference type="STRING" id="3775.A0A1Q3BKF0"/>
<feature type="domain" description="Isopenicillin N synthase-like Fe(2+) 2OG dioxygenase" evidence="1">
    <location>
        <begin position="13"/>
        <end position="44"/>
    </location>
</feature>
<dbReference type="OrthoDB" id="288590at2759"/>
<sequence>KVAISPPCLHPELVVFNNGRYKSVLHRVMAAKNGSRLSIATFYNLASDAIIFSSSQTLIPQQLPILRLLEALCHNSIFRQGPKI</sequence>
<evidence type="ECO:0000259" key="1">
    <source>
        <dbReference type="Pfam" id="PF03171"/>
    </source>
</evidence>
<evidence type="ECO:0000313" key="3">
    <source>
        <dbReference type="Proteomes" id="UP000187406"/>
    </source>
</evidence>
<dbReference type="Proteomes" id="UP000187406">
    <property type="component" value="Unassembled WGS sequence"/>
</dbReference>
<organism evidence="2 3">
    <name type="scientific">Cephalotus follicularis</name>
    <name type="common">Albany pitcher plant</name>
    <dbReference type="NCBI Taxonomy" id="3775"/>
    <lineage>
        <taxon>Eukaryota</taxon>
        <taxon>Viridiplantae</taxon>
        <taxon>Streptophyta</taxon>
        <taxon>Embryophyta</taxon>
        <taxon>Tracheophyta</taxon>
        <taxon>Spermatophyta</taxon>
        <taxon>Magnoliopsida</taxon>
        <taxon>eudicotyledons</taxon>
        <taxon>Gunneridae</taxon>
        <taxon>Pentapetalae</taxon>
        <taxon>rosids</taxon>
        <taxon>fabids</taxon>
        <taxon>Oxalidales</taxon>
        <taxon>Cephalotaceae</taxon>
        <taxon>Cephalotus</taxon>
    </lineage>
</organism>
<dbReference type="Gene3D" id="2.60.120.330">
    <property type="entry name" value="B-lactam Antibiotic, Isopenicillin N Synthase, Chain"/>
    <property type="match status" value="1"/>
</dbReference>
<dbReference type="SUPFAM" id="SSF51197">
    <property type="entry name" value="Clavaminate synthase-like"/>
    <property type="match status" value="1"/>
</dbReference>
<evidence type="ECO:0000313" key="2">
    <source>
        <dbReference type="EMBL" id="GAV68312.1"/>
    </source>
</evidence>
<accession>A0A1Q3BKF0</accession>
<dbReference type="EMBL" id="BDDD01000628">
    <property type="protein sequence ID" value="GAV68312.1"/>
    <property type="molecule type" value="Genomic_DNA"/>
</dbReference>
<dbReference type="InterPro" id="IPR027443">
    <property type="entry name" value="IPNS-like_sf"/>
</dbReference>
<dbReference type="Pfam" id="PF03171">
    <property type="entry name" value="2OG-FeII_Oxy"/>
    <property type="match status" value="1"/>
</dbReference>
<name>A0A1Q3BKF0_CEPFO</name>
<protein>
    <submittedName>
        <fullName evidence="2">2OG-FeII_Oxy domain-containing protein</fullName>
    </submittedName>
</protein>